<dbReference type="AlphaFoldDB" id="A0A1X7SN77"/>
<keyword evidence="1" id="KW-0812">Transmembrane</keyword>
<proteinExistence type="predicted"/>
<dbReference type="EnsemblMetazoa" id="Aqu2.1.03539_001">
    <property type="protein sequence ID" value="Aqu2.1.03539_001"/>
    <property type="gene ID" value="Aqu2.1.03539"/>
</dbReference>
<evidence type="ECO:0000313" key="2">
    <source>
        <dbReference type="EnsemblMetazoa" id="Aqu2.1.03539_001"/>
    </source>
</evidence>
<dbReference type="InParanoid" id="A0A1X7SN77"/>
<organism evidence="2">
    <name type="scientific">Amphimedon queenslandica</name>
    <name type="common">Sponge</name>
    <dbReference type="NCBI Taxonomy" id="400682"/>
    <lineage>
        <taxon>Eukaryota</taxon>
        <taxon>Metazoa</taxon>
        <taxon>Porifera</taxon>
        <taxon>Demospongiae</taxon>
        <taxon>Heteroscleromorpha</taxon>
        <taxon>Haplosclerida</taxon>
        <taxon>Niphatidae</taxon>
        <taxon>Amphimedon</taxon>
    </lineage>
</organism>
<keyword evidence="1" id="KW-1133">Transmembrane helix</keyword>
<reference evidence="2" key="1">
    <citation type="submission" date="2017-05" db="UniProtKB">
        <authorList>
            <consortium name="EnsemblMetazoa"/>
        </authorList>
    </citation>
    <scope>IDENTIFICATION</scope>
</reference>
<name>A0A1X7SN77_AMPQE</name>
<evidence type="ECO:0000256" key="1">
    <source>
        <dbReference type="SAM" id="Phobius"/>
    </source>
</evidence>
<keyword evidence="1" id="KW-0472">Membrane</keyword>
<accession>A0A1X7SN77</accession>
<feature type="transmembrane region" description="Helical" evidence="1">
    <location>
        <begin position="29"/>
        <end position="49"/>
    </location>
</feature>
<sequence>MCLSTCFILIMYNRRRINNNNNNKELVHFIQHSIKTMILLLLSLLPIILREYRNTLY</sequence>
<protein>
    <submittedName>
        <fullName evidence="2">Uncharacterized protein</fullName>
    </submittedName>
</protein>